<dbReference type="GO" id="GO:0051721">
    <property type="term" value="F:protein phosphatase 2A binding"/>
    <property type="evidence" value="ECO:0007669"/>
    <property type="project" value="TreeGrafter"/>
</dbReference>
<dbReference type="GO" id="GO:0035303">
    <property type="term" value="P:regulation of dephosphorylation"/>
    <property type="evidence" value="ECO:0007669"/>
    <property type="project" value="TreeGrafter"/>
</dbReference>
<evidence type="ECO:0000313" key="2">
    <source>
        <dbReference type="EMBL" id="ODQ81397.1"/>
    </source>
</evidence>
<dbReference type="InterPro" id="IPR007304">
    <property type="entry name" value="TAP46-like"/>
</dbReference>
<feature type="compositionally biased region" description="Basic and acidic residues" evidence="1">
    <location>
        <begin position="330"/>
        <end position="347"/>
    </location>
</feature>
<feature type="compositionally biased region" description="Acidic residues" evidence="1">
    <location>
        <begin position="317"/>
        <end position="329"/>
    </location>
</feature>
<dbReference type="Gene3D" id="1.25.40.540">
    <property type="entry name" value="TAP42-like family"/>
    <property type="match status" value="1"/>
</dbReference>
<dbReference type="Proteomes" id="UP000094336">
    <property type="component" value="Unassembled WGS sequence"/>
</dbReference>
<dbReference type="GO" id="GO:0045943">
    <property type="term" value="P:positive regulation of transcription by RNA polymerase I"/>
    <property type="evidence" value="ECO:0007669"/>
    <property type="project" value="EnsemblFungi"/>
</dbReference>
<evidence type="ECO:0008006" key="4">
    <source>
        <dbReference type="Google" id="ProtNLM"/>
    </source>
</evidence>
<dbReference type="RefSeq" id="XP_018986725.1">
    <property type="nucleotide sequence ID" value="XM_019128413.1"/>
</dbReference>
<dbReference type="InterPro" id="IPR038511">
    <property type="entry name" value="TAP42/TAP46-like_sf"/>
</dbReference>
<dbReference type="OrthoDB" id="10261753at2759"/>
<evidence type="ECO:0000256" key="1">
    <source>
        <dbReference type="SAM" id="MobiDB-lite"/>
    </source>
</evidence>
<accession>A0A1E3QWM3</accession>
<proteinExistence type="predicted"/>
<sequence length="357" mass="40442">MSDQPQSLSQRYTSAIASFTALSSLPLRQDSSEFQKAAVSAIEQFQTVTQSIAQLSLFSANEFMEDLNTNEIKYLGVKYYLGELHERVSSPRLEALTQAQQLYLQFIYQLHDYGLLSATQAKLVDGIASQWSPKLDEIMPMSSAGDAALRRATKIANYKHESTLTKQLELLELYIARGELDNLDDEAVRDLYFDQIKLFAVRAFRNLENLMMELEVLKHAPKLTEVIEPTVDDRTDNDTSSRFDRGFTDKLEAVPTDKPKLLSSTGKILRPFTITSDKRLQLRLQVFGTGQVLPSMSVEEYLDYELANGKMAAPAAPEEDTDEDDEEAADRETYKKREWDEFTDNNRKGSGNTMNRG</sequence>
<dbReference type="EMBL" id="KV454428">
    <property type="protein sequence ID" value="ODQ81397.1"/>
    <property type="molecule type" value="Genomic_DNA"/>
</dbReference>
<dbReference type="GeneID" id="30146266"/>
<name>A0A1E3QWM3_9ASCO</name>
<keyword evidence="3" id="KW-1185">Reference proteome</keyword>
<gene>
    <name evidence="2" type="ORF">BABINDRAFT_160736</name>
</gene>
<dbReference type="STRING" id="984486.A0A1E3QWM3"/>
<dbReference type="PANTHER" id="PTHR10933">
    <property type="entry name" value="IMMUNOGLOBULIN-BINDING PROTEIN 1"/>
    <property type="match status" value="1"/>
</dbReference>
<dbReference type="GO" id="GO:0000159">
    <property type="term" value="C:protein phosphatase type 2A complex"/>
    <property type="evidence" value="ECO:0007669"/>
    <property type="project" value="EnsemblFungi"/>
</dbReference>
<feature type="region of interest" description="Disordered" evidence="1">
    <location>
        <begin position="311"/>
        <end position="357"/>
    </location>
</feature>
<dbReference type="Pfam" id="PF04177">
    <property type="entry name" value="TAP42"/>
    <property type="match status" value="1"/>
</dbReference>
<evidence type="ECO:0000313" key="3">
    <source>
        <dbReference type="Proteomes" id="UP000094336"/>
    </source>
</evidence>
<dbReference type="PANTHER" id="PTHR10933:SF9">
    <property type="entry name" value="IMMUNOGLOBULIN-BINDING PROTEIN 1"/>
    <property type="match status" value="1"/>
</dbReference>
<dbReference type="GO" id="GO:1903432">
    <property type="term" value="P:regulation of TORC1 signaling"/>
    <property type="evidence" value="ECO:0007669"/>
    <property type="project" value="EnsemblFungi"/>
</dbReference>
<reference evidence="3" key="1">
    <citation type="submission" date="2016-05" db="EMBL/GenBank/DDBJ databases">
        <title>Comparative genomics of biotechnologically important yeasts.</title>
        <authorList>
            <consortium name="DOE Joint Genome Institute"/>
            <person name="Riley R."/>
            <person name="Haridas S."/>
            <person name="Wolfe K.H."/>
            <person name="Lopes M.R."/>
            <person name="Hittinger C.T."/>
            <person name="Goker M."/>
            <person name="Salamov A."/>
            <person name="Wisecaver J."/>
            <person name="Long T.M."/>
            <person name="Aerts A.L."/>
            <person name="Barry K."/>
            <person name="Choi C."/>
            <person name="Clum A."/>
            <person name="Coughlan A.Y."/>
            <person name="Deshpande S."/>
            <person name="Douglass A.P."/>
            <person name="Hanson S.J."/>
            <person name="Klenk H.-P."/>
            <person name="Labutti K."/>
            <person name="Lapidus A."/>
            <person name="Lindquist E."/>
            <person name="Lipzen A."/>
            <person name="Meier-Kolthoff J.P."/>
            <person name="Ohm R.A."/>
            <person name="Otillar R.P."/>
            <person name="Pangilinan J."/>
            <person name="Peng Y."/>
            <person name="Rokas A."/>
            <person name="Rosa C.A."/>
            <person name="Scheuner C."/>
            <person name="Sibirny A.A."/>
            <person name="Slot J.C."/>
            <person name="Stielow J.B."/>
            <person name="Sun H."/>
            <person name="Kurtzman C.P."/>
            <person name="Blackwell M."/>
            <person name="Grigoriev I.V."/>
            <person name="Jeffries T.W."/>
        </authorList>
    </citation>
    <scope>NUCLEOTIDE SEQUENCE [LARGE SCALE GENOMIC DNA]</scope>
    <source>
        <strain evidence="3">NRRL Y-12698</strain>
    </source>
</reference>
<dbReference type="AlphaFoldDB" id="A0A1E3QWM3"/>
<dbReference type="GO" id="GO:0005829">
    <property type="term" value="C:cytosol"/>
    <property type="evidence" value="ECO:0007669"/>
    <property type="project" value="EnsemblFungi"/>
</dbReference>
<organism evidence="2 3">
    <name type="scientific">Babjeviella inositovora NRRL Y-12698</name>
    <dbReference type="NCBI Taxonomy" id="984486"/>
    <lineage>
        <taxon>Eukaryota</taxon>
        <taxon>Fungi</taxon>
        <taxon>Dikarya</taxon>
        <taxon>Ascomycota</taxon>
        <taxon>Saccharomycotina</taxon>
        <taxon>Pichiomycetes</taxon>
        <taxon>Serinales incertae sedis</taxon>
        <taxon>Babjeviella</taxon>
    </lineage>
</organism>
<protein>
    <recommendedName>
        <fullName evidence="4">TAP42-like protein</fullName>
    </recommendedName>
</protein>
<feature type="compositionally biased region" description="Polar residues" evidence="1">
    <location>
        <begin position="348"/>
        <end position="357"/>
    </location>
</feature>